<gene>
    <name evidence="1" type="primary">BCAS4</name>
</gene>
<evidence type="ECO:0000313" key="1">
    <source>
        <dbReference type="Ensembl" id="ENSFCTP00005046048.1"/>
    </source>
</evidence>
<dbReference type="GeneTree" id="ENSGT00390000006790"/>
<dbReference type="Proteomes" id="UP000823872">
    <property type="component" value="Chromosome A3"/>
</dbReference>
<name>A0ABI7ZFX0_FELCA</name>
<reference evidence="1 2" key="1">
    <citation type="submission" date="2021-02" db="EMBL/GenBank/DDBJ databases">
        <title>Safari Cat Assemblies.</title>
        <authorList>
            <person name="Bredemeyer K.R."/>
            <person name="Murphy W.J."/>
        </authorList>
    </citation>
    <scope>NUCLEOTIDE SEQUENCE [LARGE SCALE GENOMIC DNA]</scope>
</reference>
<reference evidence="1" key="3">
    <citation type="submission" date="2025-09" db="UniProtKB">
        <authorList>
            <consortium name="Ensembl"/>
        </authorList>
    </citation>
    <scope>IDENTIFICATION</scope>
    <source>
        <strain evidence="1">breed Abyssinian</strain>
    </source>
</reference>
<dbReference type="Ensembl" id="ENSFCTT00005063182.1">
    <property type="protein sequence ID" value="ENSFCTP00005046048.1"/>
    <property type="gene ID" value="ENSFCTG00005022083.1"/>
</dbReference>
<sequence length="234" mass="25792">MQPVGGGAPRPGPGHRLSGSLRQLDPAALLMLLLDADRPEPVRSGARELALFLTPEPAAEAKEVEETIEGMLLRLEEFCSLTDMIRSDTSQILEENIPLLKAKVTEMRGIYAKVDQLEAFVKMVGHHVSFLEAHVLQAERDHGAFSQALRRWLGSSGLPSFRNGGSFWRHELASSRPEGPGTVEVWGRRASLHVALCDLQRPLLSTSLHSRNPPYDPKGGIIVSLLLMEKLRPD</sequence>
<keyword evidence="2" id="KW-1185">Reference proteome</keyword>
<organism evidence="1 2">
    <name type="scientific">Felis catus</name>
    <name type="common">Cat</name>
    <name type="synonym">Felis silvestris catus</name>
    <dbReference type="NCBI Taxonomy" id="9685"/>
    <lineage>
        <taxon>Eukaryota</taxon>
        <taxon>Metazoa</taxon>
        <taxon>Chordata</taxon>
        <taxon>Craniata</taxon>
        <taxon>Vertebrata</taxon>
        <taxon>Euteleostomi</taxon>
        <taxon>Mammalia</taxon>
        <taxon>Eutheria</taxon>
        <taxon>Laurasiatheria</taxon>
        <taxon>Carnivora</taxon>
        <taxon>Feliformia</taxon>
        <taxon>Felidae</taxon>
        <taxon>Felinae</taxon>
        <taxon>Felis</taxon>
    </lineage>
</organism>
<evidence type="ECO:0000313" key="2">
    <source>
        <dbReference type="Proteomes" id="UP000823872"/>
    </source>
</evidence>
<dbReference type="InterPro" id="IPR024857">
    <property type="entry name" value="Cappuccino"/>
</dbReference>
<protein>
    <submittedName>
        <fullName evidence="1">Breast carcinoma amplified sequence 4</fullName>
    </submittedName>
</protein>
<dbReference type="PANTHER" id="PTHR16230:SF5">
    <property type="entry name" value="BREAST CARCINOMA-AMPLIFIED SEQUENCE 4"/>
    <property type="match status" value="1"/>
</dbReference>
<dbReference type="PANTHER" id="PTHR16230">
    <property type="entry name" value="CAPPUCCINO"/>
    <property type="match status" value="1"/>
</dbReference>
<reference evidence="1" key="2">
    <citation type="submission" date="2025-08" db="UniProtKB">
        <authorList>
            <consortium name="Ensembl"/>
        </authorList>
    </citation>
    <scope>IDENTIFICATION</scope>
    <source>
        <strain evidence="1">breed Abyssinian</strain>
    </source>
</reference>
<accession>A0ABI7ZFX0</accession>
<proteinExistence type="predicted"/>